<keyword evidence="3" id="KW-1185">Reference proteome</keyword>
<accession>A0ABQ7CWZ3</accession>
<comment type="caution">
    <text evidence="2">The sequence shown here is derived from an EMBL/GenBank/DDBJ whole genome shotgun (WGS) entry which is preliminary data.</text>
</comment>
<protein>
    <recommendedName>
        <fullName evidence="1">Reverse transcriptase zinc-binding domain-containing protein</fullName>
    </recommendedName>
</protein>
<dbReference type="InterPro" id="IPR026960">
    <property type="entry name" value="RVT-Znf"/>
</dbReference>
<dbReference type="PANTHER" id="PTHR33116">
    <property type="entry name" value="REVERSE TRANSCRIPTASE ZINC-BINDING DOMAIN-CONTAINING PROTEIN-RELATED-RELATED"/>
    <property type="match status" value="1"/>
</dbReference>
<organism evidence="2 3">
    <name type="scientific">Brassica cretica</name>
    <name type="common">Mustard</name>
    <dbReference type="NCBI Taxonomy" id="69181"/>
    <lineage>
        <taxon>Eukaryota</taxon>
        <taxon>Viridiplantae</taxon>
        <taxon>Streptophyta</taxon>
        <taxon>Embryophyta</taxon>
        <taxon>Tracheophyta</taxon>
        <taxon>Spermatophyta</taxon>
        <taxon>Magnoliopsida</taxon>
        <taxon>eudicotyledons</taxon>
        <taxon>Gunneridae</taxon>
        <taxon>Pentapetalae</taxon>
        <taxon>rosids</taxon>
        <taxon>malvids</taxon>
        <taxon>Brassicales</taxon>
        <taxon>Brassicaceae</taxon>
        <taxon>Brassiceae</taxon>
        <taxon>Brassica</taxon>
    </lineage>
</organism>
<evidence type="ECO:0000259" key="1">
    <source>
        <dbReference type="Pfam" id="PF13966"/>
    </source>
</evidence>
<gene>
    <name evidence="2" type="ORF">DY000_02014653</name>
</gene>
<dbReference type="Proteomes" id="UP000266723">
    <property type="component" value="Unassembled WGS sequence"/>
</dbReference>
<evidence type="ECO:0000313" key="3">
    <source>
        <dbReference type="Proteomes" id="UP000266723"/>
    </source>
</evidence>
<dbReference type="EMBL" id="QGKV02000759">
    <property type="protein sequence ID" value="KAF3563164.1"/>
    <property type="molecule type" value="Genomic_DNA"/>
</dbReference>
<feature type="domain" description="Reverse transcriptase zinc-binding" evidence="1">
    <location>
        <begin position="149"/>
        <end position="231"/>
    </location>
</feature>
<dbReference type="PANTHER" id="PTHR33116:SF78">
    <property type="entry name" value="OS12G0587133 PROTEIN"/>
    <property type="match status" value="1"/>
</dbReference>
<name>A0ABQ7CWZ3_BRACR</name>
<dbReference type="Pfam" id="PF13966">
    <property type="entry name" value="zf-RVT"/>
    <property type="match status" value="1"/>
</dbReference>
<reference evidence="2 3" key="1">
    <citation type="journal article" date="2020" name="BMC Genomics">
        <title>Intraspecific diversification of the crop wild relative Brassica cretica Lam. using demographic model selection.</title>
        <authorList>
            <person name="Kioukis A."/>
            <person name="Michalopoulou V.A."/>
            <person name="Briers L."/>
            <person name="Pirintsos S."/>
            <person name="Studholme D.J."/>
            <person name="Pavlidis P."/>
            <person name="Sarris P.F."/>
        </authorList>
    </citation>
    <scope>NUCLEOTIDE SEQUENCE [LARGE SCALE GENOMIC DNA]</scope>
    <source>
        <strain evidence="3">cv. PFS-1207/04</strain>
    </source>
</reference>
<sequence>MYDDPTSCCSLSHRIRRFAEYERVKETEMKRLSSINSSLWVSWIQQYLLRHNSFWDVREDGKGSWIWRKQLKLRPLAAQFIRFEVKDGHTAFFWFDDWLQMGKLLAVAGEVGTYYLGVSRSARECVPRDEYGCDTVLWKHSEDNYKTHFSSSKTWDQVRERRDKVGWSKSVWFPQEVARYSFIVWLAVKNRLSTGDRMRAWGIQQGCVMCEERDETRDHVFFACPYAFTVWDKLAGRLCDGNIDPDCSITLQFVTSNTLRIMDKILIKMVFQTCIYICGRREMTDAIRKVSAVWINQLSSVQGRSQVC</sequence>
<evidence type="ECO:0000313" key="2">
    <source>
        <dbReference type="EMBL" id="KAF3563164.1"/>
    </source>
</evidence>
<proteinExistence type="predicted"/>